<dbReference type="EMBL" id="CP133619">
    <property type="protein sequence ID" value="WMV43114.1"/>
    <property type="molecule type" value="Genomic_DNA"/>
</dbReference>
<proteinExistence type="predicted"/>
<reference evidence="1" key="1">
    <citation type="submission" date="2023-08" db="EMBL/GenBank/DDBJ databases">
        <title>A de novo genome assembly of Solanum verrucosum Schlechtendal, a Mexican diploid species geographically isolated from the other diploid A-genome species in potato relatives.</title>
        <authorList>
            <person name="Hosaka K."/>
        </authorList>
    </citation>
    <scope>NUCLEOTIDE SEQUENCE</scope>
    <source>
        <tissue evidence="1">Young leaves</tissue>
    </source>
</reference>
<accession>A0AAF0ZNC3</accession>
<gene>
    <name evidence="1" type="ORF">MTR67_036499</name>
</gene>
<evidence type="ECO:0000313" key="1">
    <source>
        <dbReference type="EMBL" id="WMV43114.1"/>
    </source>
</evidence>
<sequence>MLYMYMKGPSNTSSMVFLSLLLYHGIW</sequence>
<protein>
    <submittedName>
        <fullName evidence="1">Uncharacterized protein</fullName>
    </submittedName>
</protein>
<evidence type="ECO:0000313" key="2">
    <source>
        <dbReference type="Proteomes" id="UP001234989"/>
    </source>
</evidence>
<organism evidence="1 2">
    <name type="scientific">Solanum verrucosum</name>
    <dbReference type="NCBI Taxonomy" id="315347"/>
    <lineage>
        <taxon>Eukaryota</taxon>
        <taxon>Viridiplantae</taxon>
        <taxon>Streptophyta</taxon>
        <taxon>Embryophyta</taxon>
        <taxon>Tracheophyta</taxon>
        <taxon>Spermatophyta</taxon>
        <taxon>Magnoliopsida</taxon>
        <taxon>eudicotyledons</taxon>
        <taxon>Gunneridae</taxon>
        <taxon>Pentapetalae</taxon>
        <taxon>asterids</taxon>
        <taxon>lamiids</taxon>
        <taxon>Solanales</taxon>
        <taxon>Solanaceae</taxon>
        <taxon>Solanoideae</taxon>
        <taxon>Solaneae</taxon>
        <taxon>Solanum</taxon>
    </lineage>
</organism>
<name>A0AAF0ZNC3_SOLVR</name>
<dbReference type="AlphaFoldDB" id="A0AAF0ZNC3"/>
<keyword evidence="2" id="KW-1185">Reference proteome</keyword>
<dbReference type="Proteomes" id="UP001234989">
    <property type="component" value="Chromosome 8"/>
</dbReference>